<keyword evidence="2" id="KW-1185">Reference proteome</keyword>
<name>A0AAW1MBL4_POPJA</name>
<protein>
    <submittedName>
        <fullName evidence="1">Uncharacterized protein</fullName>
    </submittedName>
</protein>
<evidence type="ECO:0000313" key="1">
    <source>
        <dbReference type="EMBL" id="KAK9744920.1"/>
    </source>
</evidence>
<gene>
    <name evidence="1" type="ORF">QE152_g7430</name>
</gene>
<organism evidence="1 2">
    <name type="scientific">Popillia japonica</name>
    <name type="common">Japanese beetle</name>
    <dbReference type="NCBI Taxonomy" id="7064"/>
    <lineage>
        <taxon>Eukaryota</taxon>
        <taxon>Metazoa</taxon>
        <taxon>Ecdysozoa</taxon>
        <taxon>Arthropoda</taxon>
        <taxon>Hexapoda</taxon>
        <taxon>Insecta</taxon>
        <taxon>Pterygota</taxon>
        <taxon>Neoptera</taxon>
        <taxon>Endopterygota</taxon>
        <taxon>Coleoptera</taxon>
        <taxon>Polyphaga</taxon>
        <taxon>Scarabaeiformia</taxon>
        <taxon>Scarabaeidae</taxon>
        <taxon>Rutelinae</taxon>
        <taxon>Popillia</taxon>
    </lineage>
</organism>
<accession>A0AAW1MBL4</accession>
<sequence length="83" mass="9670">MKKSLVRFEVKVVDKAAFTQEPTSYYTKLGKTFVSSVDEHETKDMTQALFTDIEDFSYFLLMKKVLLKRGVNPTEEAERLMCH</sequence>
<reference evidence="1 2" key="1">
    <citation type="journal article" date="2024" name="BMC Genomics">
        <title>De novo assembly and annotation of Popillia japonica's genome with initial clues to its potential as an invasive pest.</title>
        <authorList>
            <person name="Cucini C."/>
            <person name="Boschi S."/>
            <person name="Funari R."/>
            <person name="Cardaioli E."/>
            <person name="Iannotti N."/>
            <person name="Marturano G."/>
            <person name="Paoli F."/>
            <person name="Bruttini M."/>
            <person name="Carapelli A."/>
            <person name="Frati F."/>
            <person name="Nardi F."/>
        </authorList>
    </citation>
    <scope>NUCLEOTIDE SEQUENCE [LARGE SCALE GENOMIC DNA]</scope>
    <source>
        <strain evidence="1">DMR45628</strain>
    </source>
</reference>
<dbReference type="EMBL" id="JASPKY010000054">
    <property type="protein sequence ID" value="KAK9744920.1"/>
    <property type="molecule type" value="Genomic_DNA"/>
</dbReference>
<dbReference type="Proteomes" id="UP001458880">
    <property type="component" value="Unassembled WGS sequence"/>
</dbReference>
<evidence type="ECO:0000313" key="2">
    <source>
        <dbReference type="Proteomes" id="UP001458880"/>
    </source>
</evidence>
<comment type="caution">
    <text evidence="1">The sequence shown here is derived from an EMBL/GenBank/DDBJ whole genome shotgun (WGS) entry which is preliminary data.</text>
</comment>
<proteinExistence type="predicted"/>
<dbReference type="AlphaFoldDB" id="A0AAW1MBL4"/>